<dbReference type="EMBL" id="JASPKY010000531">
    <property type="protein sequence ID" value="KAK9693780.1"/>
    <property type="molecule type" value="Genomic_DNA"/>
</dbReference>
<dbReference type="Gene3D" id="3.20.20.150">
    <property type="entry name" value="Divalent-metal-dependent TIM barrel enzymes"/>
    <property type="match status" value="1"/>
</dbReference>
<dbReference type="GO" id="GO:0032259">
    <property type="term" value="P:methylation"/>
    <property type="evidence" value="ECO:0007669"/>
    <property type="project" value="UniProtKB-KW"/>
</dbReference>
<dbReference type="Gene3D" id="3.40.50.150">
    <property type="entry name" value="Vaccinia Virus protein VP39"/>
    <property type="match status" value="1"/>
</dbReference>
<dbReference type="FunFam" id="2.70.160.11:FF:000072">
    <property type="entry name" value="Shk1 kinase-binding protein (Skb1), putative"/>
    <property type="match status" value="1"/>
</dbReference>
<dbReference type="GO" id="GO:0005634">
    <property type="term" value="C:nucleus"/>
    <property type="evidence" value="ECO:0007669"/>
    <property type="project" value="TreeGrafter"/>
</dbReference>
<dbReference type="PROSITE" id="PS50405">
    <property type="entry name" value="GST_CTER"/>
    <property type="match status" value="1"/>
</dbReference>
<dbReference type="CDD" id="cd03177">
    <property type="entry name" value="GST_C_Delta_Epsilon"/>
    <property type="match status" value="1"/>
</dbReference>
<dbReference type="PROSITE" id="PS50404">
    <property type="entry name" value="GST_NTER"/>
    <property type="match status" value="1"/>
</dbReference>
<dbReference type="Pfam" id="PF17286">
    <property type="entry name" value="PRMT5_C"/>
    <property type="match status" value="1"/>
</dbReference>
<proteinExistence type="predicted"/>
<dbReference type="FunFam" id="1.20.1050.10:FF:000007">
    <property type="entry name" value="Glutathione S-transferase 1-1"/>
    <property type="match status" value="1"/>
</dbReference>
<dbReference type="AlphaFoldDB" id="A0AAW1IV56"/>
<evidence type="ECO:0000256" key="3">
    <source>
        <dbReference type="ARBA" id="ARBA00022679"/>
    </source>
</evidence>
<evidence type="ECO:0000256" key="4">
    <source>
        <dbReference type="ARBA" id="ARBA00022691"/>
    </source>
</evidence>
<dbReference type="GO" id="GO:0016274">
    <property type="term" value="F:protein-arginine N-methyltransferase activity"/>
    <property type="evidence" value="ECO:0007669"/>
    <property type="project" value="InterPro"/>
</dbReference>
<evidence type="ECO:0000259" key="6">
    <source>
        <dbReference type="PROSITE" id="PS50404"/>
    </source>
</evidence>
<dbReference type="Pfam" id="PF05185">
    <property type="entry name" value="PRMT5"/>
    <property type="match status" value="1"/>
</dbReference>
<organism evidence="8 9">
    <name type="scientific">Popillia japonica</name>
    <name type="common">Japanese beetle</name>
    <dbReference type="NCBI Taxonomy" id="7064"/>
    <lineage>
        <taxon>Eukaryota</taxon>
        <taxon>Metazoa</taxon>
        <taxon>Ecdysozoa</taxon>
        <taxon>Arthropoda</taxon>
        <taxon>Hexapoda</taxon>
        <taxon>Insecta</taxon>
        <taxon>Pterygota</taxon>
        <taxon>Neoptera</taxon>
        <taxon>Endopterygota</taxon>
        <taxon>Coleoptera</taxon>
        <taxon>Polyphaga</taxon>
        <taxon>Scarabaeiformia</taxon>
        <taxon>Scarabaeidae</taxon>
        <taxon>Rutelinae</taxon>
        <taxon>Popillia</taxon>
    </lineage>
</organism>
<dbReference type="GO" id="GO:0005829">
    <property type="term" value="C:cytosol"/>
    <property type="evidence" value="ECO:0007669"/>
    <property type="project" value="TreeGrafter"/>
</dbReference>
<dbReference type="SFLD" id="SFLDS00019">
    <property type="entry name" value="Glutathione_Transferase_(cytos"/>
    <property type="match status" value="1"/>
</dbReference>
<dbReference type="FunFam" id="3.40.30.10:FF:000034">
    <property type="entry name" value="glutathione S-transferase 1"/>
    <property type="match status" value="1"/>
</dbReference>
<dbReference type="InterPro" id="IPR040079">
    <property type="entry name" value="Glutathione_S-Trfase"/>
</dbReference>
<dbReference type="InterPro" id="IPR035248">
    <property type="entry name" value="PRMT5_C"/>
</dbReference>
<dbReference type="Gene3D" id="3.40.30.10">
    <property type="entry name" value="Glutaredoxin"/>
    <property type="match status" value="1"/>
</dbReference>
<dbReference type="Pfam" id="PF13417">
    <property type="entry name" value="GST_N_3"/>
    <property type="match status" value="1"/>
</dbReference>
<keyword evidence="9" id="KW-1185">Reference proteome</keyword>
<dbReference type="PANTHER" id="PTHR10738:SF0">
    <property type="entry name" value="PROTEIN ARGININE N-METHYLTRANSFERASE 5"/>
    <property type="match status" value="1"/>
</dbReference>
<dbReference type="InterPro" id="IPR035075">
    <property type="entry name" value="PRMT5"/>
</dbReference>
<comment type="caution">
    <text evidence="8">The sequence shown here is derived from an EMBL/GenBank/DDBJ whole genome shotgun (WGS) entry which is preliminary data.</text>
</comment>
<dbReference type="SUPFAM" id="SSF47616">
    <property type="entry name" value="GST C-terminal domain-like"/>
    <property type="match status" value="1"/>
</dbReference>
<dbReference type="Pfam" id="PF17285">
    <property type="entry name" value="PRMT5_TIM"/>
    <property type="match status" value="1"/>
</dbReference>
<dbReference type="Gene3D" id="1.20.1050.10">
    <property type="match status" value="1"/>
</dbReference>
<dbReference type="Gene3D" id="2.70.160.11">
    <property type="entry name" value="Hnrnp arginine n-methyltransferase1"/>
    <property type="match status" value="1"/>
</dbReference>
<dbReference type="InterPro" id="IPR025799">
    <property type="entry name" value="Arg_MeTrfase"/>
</dbReference>
<dbReference type="InterPro" id="IPR036249">
    <property type="entry name" value="Thioredoxin-like_sf"/>
</dbReference>
<evidence type="ECO:0000313" key="8">
    <source>
        <dbReference type="EMBL" id="KAK9693780.1"/>
    </source>
</evidence>
<dbReference type="InterPro" id="IPR010987">
    <property type="entry name" value="Glutathione-S-Trfase_C-like"/>
</dbReference>
<dbReference type="GO" id="GO:0006355">
    <property type="term" value="P:regulation of DNA-templated transcription"/>
    <property type="evidence" value="ECO:0007669"/>
    <property type="project" value="TreeGrafter"/>
</dbReference>
<protein>
    <submittedName>
        <fullName evidence="8">PRMT5 arginine-N-methyltransferase</fullName>
    </submittedName>
</protein>
<dbReference type="SUPFAM" id="SSF52833">
    <property type="entry name" value="Thioredoxin-like"/>
    <property type="match status" value="1"/>
</dbReference>
<evidence type="ECO:0000256" key="1">
    <source>
        <dbReference type="ARBA" id="ARBA00011738"/>
    </source>
</evidence>
<dbReference type="InterPro" id="IPR035247">
    <property type="entry name" value="PRMT5_TIM"/>
</dbReference>
<dbReference type="Proteomes" id="UP001458880">
    <property type="component" value="Unassembled WGS sequence"/>
</dbReference>
<dbReference type="CDD" id="cd02440">
    <property type="entry name" value="AdoMet_MTases"/>
    <property type="match status" value="1"/>
</dbReference>
<dbReference type="SFLD" id="SFLDG00358">
    <property type="entry name" value="Main_(cytGST)"/>
    <property type="match status" value="1"/>
</dbReference>
<evidence type="ECO:0000256" key="2">
    <source>
        <dbReference type="ARBA" id="ARBA00022603"/>
    </source>
</evidence>
<feature type="domain" description="GST C-terminal" evidence="7">
    <location>
        <begin position="703"/>
        <end position="783"/>
    </location>
</feature>
<feature type="domain" description="GST N-terminal" evidence="6">
    <location>
        <begin position="616"/>
        <end position="697"/>
    </location>
</feature>
<dbReference type="SUPFAM" id="SSF53335">
    <property type="entry name" value="S-adenosyl-L-methionine-dependent methyltransferases"/>
    <property type="match status" value="1"/>
</dbReference>
<dbReference type="InterPro" id="IPR004045">
    <property type="entry name" value="Glutathione_S-Trfase_N"/>
</dbReference>
<keyword evidence="3 5" id="KW-0808">Transferase</keyword>
<accession>A0AAW1IV56</accession>
<dbReference type="PANTHER" id="PTHR10738">
    <property type="entry name" value="PROTEIN ARGININE N-METHYLTRANSFERASE 5"/>
    <property type="match status" value="1"/>
</dbReference>
<name>A0AAW1IV56_POPJA</name>
<keyword evidence="2 5" id="KW-0489">Methyltransferase</keyword>
<sequence>MSYNDDRGDHDKRKRMSCGLQINCPANIQECLLAASNDGYHFIITQIAHPNYTRFTPNEKPCKIISRTDRILTGNDWNRLIVGIVSRVNVDSEVKHIREHSKKLLLQELGFASHLGLPAILLGIHQQRNSNLGHILYNKFIMGANYQVWITIPMVHPTQFSPICALDEKQNSWEWWNDLRRYCNYDKRLGIALEMPEGIYAPTELELDRWAGEPVKVLIISTSLFKLNQHKQPVLSRAHQDIVQKFLSIDVQYIIKGPVLEDTTYRQYNSYIHFLGKKLYHSSAMTEFVQGCEDYLQNPLQPLTEHLETMIYEVFERDQIKYVEYQRAIQKALEDTPSEIKIPVIMVVGAGRGPLVQATINASLMIQREIKIYAVEKNPYAINTLEDRVQHEWGNLVTLVNEDMRTYNPPEMADILVSELLGSFGDNELSPECLDGAQRFLKKNGISIPSSYTSFLAPFQSTKIFNEIRTNRPHDKTLESVYETPYVVHLVNYYQMAQSKELFTFVHPNWDENKSNERHKTLKFISPQNCLLTGFLGFFETVLYKDIMLSINPQTHSTNMVSWFPIVFPLHEPVQVSEGNTIEVSFWRAESMDKVWYEWCLEAPIRSSIMNPNEGMALKLFWSPISPPCRTVRLVLNTLKIKVELEDVDIFGKFPLPLELIKSNPQHTVPTLIDKGFTVWDSHAIAVYLVQKYSPDQRLYPSEPKKRAIVNQRLHFDTGILYPTLYNFVVPILFKRQQFINLANAFGIKQAYNFVNTFLERSKWLAGSQITLADFSCITTLNI</sequence>
<gene>
    <name evidence="8" type="ORF">QE152_g33967</name>
</gene>
<evidence type="ECO:0000313" key="9">
    <source>
        <dbReference type="Proteomes" id="UP001458880"/>
    </source>
</evidence>
<dbReference type="InterPro" id="IPR036282">
    <property type="entry name" value="Glutathione-S-Trfase_C_sf"/>
</dbReference>
<dbReference type="PROSITE" id="PS51678">
    <property type="entry name" value="SAM_MT_PRMT"/>
    <property type="match status" value="1"/>
</dbReference>
<evidence type="ECO:0000256" key="5">
    <source>
        <dbReference type="PROSITE-ProRule" id="PRU01015"/>
    </source>
</evidence>
<keyword evidence="4 5" id="KW-0949">S-adenosyl-L-methionine</keyword>
<dbReference type="InterPro" id="IPR029063">
    <property type="entry name" value="SAM-dependent_MTases_sf"/>
</dbReference>
<reference evidence="8 9" key="1">
    <citation type="journal article" date="2024" name="BMC Genomics">
        <title>De novo assembly and annotation of Popillia japonica's genome with initial clues to its potential as an invasive pest.</title>
        <authorList>
            <person name="Cucini C."/>
            <person name="Boschi S."/>
            <person name="Funari R."/>
            <person name="Cardaioli E."/>
            <person name="Iannotti N."/>
            <person name="Marturano G."/>
            <person name="Paoli F."/>
            <person name="Bruttini M."/>
            <person name="Carapelli A."/>
            <person name="Frati F."/>
            <person name="Nardi F."/>
        </authorList>
    </citation>
    <scope>NUCLEOTIDE SEQUENCE [LARGE SCALE GENOMIC DNA]</scope>
    <source>
        <strain evidence="8">DMR45628</strain>
    </source>
</reference>
<comment type="subunit">
    <text evidence="1">Homodimer.</text>
</comment>
<evidence type="ECO:0000259" key="7">
    <source>
        <dbReference type="PROSITE" id="PS50405"/>
    </source>
</evidence>